<dbReference type="EMBL" id="LGRX02026539">
    <property type="protein sequence ID" value="KAK3250706.1"/>
    <property type="molecule type" value="Genomic_DNA"/>
</dbReference>
<sequence length="196" mass="21374">MCLGEDCEADEARDWDWEAPQEDSAEVAAARARGTCPQVQQEFGPELWRGDAALCKQIQACSMVVGMHPDQATEAIVDCARELGKRWRQPFAVVPCCVFPRLFPLRRVAASFRTQLDASSPPSLQPQPRPPSPPPPPPPPPSENESVPVVTYAQLVHYLEAKSEGVVTFLPFEGSNQVVHSISARVAAESSDGTIK</sequence>
<evidence type="ECO:0000313" key="3">
    <source>
        <dbReference type="Proteomes" id="UP001190700"/>
    </source>
</evidence>
<proteinExistence type="predicted"/>
<dbReference type="AlphaFoldDB" id="A0AAE0C948"/>
<dbReference type="Proteomes" id="UP001190700">
    <property type="component" value="Unassembled WGS sequence"/>
</dbReference>
<organism evidence="2 3">
    <name type="scientific">Cymbomonas tetramitiformis</name>
    <dbReference type="NCBI Taxonomy" id="36881"/>
    <lineage>
        <taxon>Eukaryota</taxon>
        <taxon>Viridiplantae</taxon>
        <taxon>Chlorophyta</taxon>
        <taxon>Pyramimonadophyceae</taxon>
        <taxon>Pyramimonadales</taxon>
        <taxon>Pyramimonadaceae</taxon>
        <taxon>Cymbomonas</taxon>
    </lineage>
</organism>
<evidence type="ECO:0000256" key="1">
    <source>
        <dbReference type="SAM" id="MobiDB-lite"/>
    </source>
</evidence>
<feature type="compositionally biased region" description="Pro residues" evidence="1">
    <location>
        <begin position="123"/>
        <end position="142"/>
    </location>
</feature>
<protein>
    <submittedName>
        <fullName evidence="2">Uncharacterized protein</fullName>
    </submittedName>
</protein>
<name>A0AAE0C948_9CHLO</name>
<evidence type="ECO:0000313" key="2">
    <source>
        <dbReference type="EMBL" id="KAK3250706.1"/>
    </source>
</evidence>
<gene>
    <name evidence="2" type="ORF">CYMTET_39925</name>
</gene>
<dbReference type="PANTHER" id="PTHR36971">
    <property type="entry name" value="UNNAMED PRODUCT"/>
    <property type="match status" value="1"/>
</dbReference>
<accession>A0AAE0C948</accession>
<dbReference type="PANTHER" id="PTHR36971:SF3">
    <property type="entry name" value="C3H1-TYPE DOMAIN-CONTAINING PROTEIN"/>
    <property type="match status" value="1"/>
</dbReference>
<keyword evidence="3" id="KW-1185">Reference proteome</keyword>
<feature type="region of interest" description="Disordered" evidence="1">
    <location>
        <begin position="116"/>
        <end position="146"/>
    </location>
</feature>
<comment type="caution">
    <text evidence="2">The sequence shown here is derived from an EMBL/GenBank/DDBJ whole genome shotgun (WGS) entry which is preliminary data.</text>
</comment>
<reference evidence="2 3" key="1">
    <citation type="journal article" date="2015" name="Genome Biol. Evol.">
        <title>Comparative Genomics of a Bacterivorous Green Alga Reveals Evolutionary Causalities and Consequences of Phago-Mixotrophic Mode of Nutrition.</title>
        <authorList>
            <person name="Burns J.A."/>
            <person name="Paasch A."/>
            <person name="Narechania A."/>
            <person name="Kim E."/>
        </authorList>
    </citation>
    <scope>NUCLEOTIDE SEQUENCE [LARGE SCALE GENOMIC DNA]</scope>
    <source>
        <strain evidence="2 3">PLY_AMNH</strain>
    </source>
</reference>